<feature type="compositionally biased region" description="Basic and acidic residues" evidence="7">
    <location>
        <begin position="707"/>
        <end position="731"/>
    </location>
</feature>
<feature type="region of interest" description="Disordered" evidence="7">
    <location>
        <begin position="928"/>
        <end position="947"/>
    </location>
</feature>
<dbReference type="SUPFAM" id="SSF90229">
    <property type="entry name" value="CCCH zinc finger"/>
    <property type="match status" value="1"/>
</dbReference>
<dbReference type="SMART" id="SM00356">
    <property type="entry name" value="ZnF_C3H1"/>
    <property type="match status" value="1"/>
</dbReference>
<evidence type="ECO:0000256" key="5">
    <source>
        <dbReference type="ARBA" id="ARBA00023242"/>
    </source>
</evidence>
<keyword evidence="5" id="KW-0539">Nucleus</keyword>
<evidence type="ECO:0000256" key="4">
    <source>
        <dbReference type="ARBA" id="ARBA00022833"/>
    </source>
</evidence>
<dbReference type="GO" id="GO:0005634">
    <property type="term" value="C:nucleus"/>
    <property type="evidence" value="ECO:0007669"/>
    <property type="project" value="UniProtKB-SubCell"/>
</dbReference>
<feature type="compositionally biased region" description="Acidic residues" evidence="7">
    <location>
        <begin position="878"/>
        <end position="887"/>
    </location>
</feature>
<feature type="region of interest" description="Disordered" evidence="7">
    <location>
        <begin position="642"/>
        <end position="740"/>
    </location>
</feature>
<keyword evidence="4 6" id="KW-0862">Zinc</keyword>
<feature type="region of interest" description="Disordered" evidence="7">
    <location>
        <begin position="522"/>
        <end position="630"/>
    </location>
</feature>
<protein>
    <recommendedName>
        <fullName evidence="8">C3H1-type domain-containing protein</fullName>
    </recommendedName>
</protein>
<dbReference type="GO" id="GO:0006355">
    <property type="term" value="P:regulation of DNA-templated transcription"/>
    <property type="evidence" value="ECO:0007669"/>
    <property type="project" value="InterPro"/>
</dbReference>
<feature type="compositionally biased region" description="Basic and acidic residues" evidence="7">
    <location>
        <begin position="780"/>
        <end position="791"/>
    </location>
</feature>
<feature type="compositionally biased region" description="Acidic residues" evidence="7">
    <location>
        <begin position="313"/>
        <end position="323"/>
    </location>
</feature>
<sequence length="1109" mass="121487">MLDFPMSSSTNMDGTQHAKGQPYNMLDGIQSYAGPETLQNGDDLSRFFDPEHFESTAIGKGFSQLSLPRSDTGAGRQSHTPEIHQYNAPQQNYSQNQYSQPFYNSQQMNQSTFDPRFYARPSPTPVSFDGGYPYQSHMGFTPQHFTAQQMNISQRQTPTPAQSYPPRQQQPSQFVNIAQRPSQLPHIQNADMMRYGSFHVQDQAQQQSNHFVDPSMLTVNQPTNTNQNSNNIFQAQQSYTPASYYESGPTLDPRAAQGIQLMSSAKLPQSIPIVPKPAATTKDPAAPKKPRGRPRKDASAHPGGQAAGSAVSSDDELEIEDEEPPEMIPAQLAVSMPSDDRGKALYRAVHAVWSPRNKPVDPEKVRGGIANYGDTIRGLRDAWKTKNETLRKAELPNSPTAGDAAQLKEEVARYRQLLETVMLRSLQYSHPAILKRLGENQFTMSALSSFILDRINVSDFDSPLTYAILKFVVNFETLDSEMLEMTKLSKMLQRLTKKATSDIKTLAQTILDNAAAASAKKAAAGNEKKSEKPVSPRSVGSPADGSRREIVTAGTKRAREGDAATQPAAKKAVKVIPQSSKPLAVRLEEKRKAEEAAKRAKGGEKTAAAASTAATSTSAANPATKSKVAVTAPPKASIFAALSSVPKKPGTSNAERAAAAAKEKTNSVAAASMPSRPIKKESPPNSVGATPVAKSANSSSFLGVLLDMEKKPDKEVKKETEVPNETEEQKAKRLRKEARRKLRVSWKADDKLVETRFFTHDPDEELDQGDRLKANAGGGREGEALKHHKDMDDLDDEEDEDSFEEFEPYTPPTEVDFMYLEDPSLGDDSPHKTNSPKFGGSLKPESRSAEAQDKYEQDTLMAIYTSKADRPSTPKEPADDEDFEPAEPEIPFGEPTELTREREKAYRTRQVRTVPQPSIDLNVLAQAMAAQQRPQQPQQPPAGLTPELQRALGTFAQPSQPPVVPQAAPAQGVNLQAILQSVLGQQIQGQTQQPLYPTTTETTPYTQNNLSALLASMQQSTQAAPAANTLPLGMGGNPNPFPSGFEDPSRKHSRNESDGDDDHGRKSGNKKKKGESKPYNYKTQTCTFWQQGKCLKGDSCTYRHGEDDE</sequence>
<feature type="region of interest" description="Disordered" evidence="7">
    <location>
        <begin position="761"/>
        <end position="913"/>
    </location>
</feature>
<dbReference type="HOGENOM" id="CLU_008693_0_1_1"/>
<accession>A0A0D2FMX0</accession>
<feature type="compositionally biased region" description="Polar residues" evidence="7">
    <location>
        <begin position="1"/>
        <end position="14"/>
    </location>
</feature>
<feature type="compositionally biased region" description="Low complexity" evidence="7">
    <location>
        <begin position="160"/>
        <end position="170"/>
    </location>
</feature>
<feature type="domain" description="C3H1-type" evidence="8">
    <location>
        <begin position="1080"/>
        <end position="1107"/>
    </location>
</feature>
<feature type="region of interest" description="Disordered" evidence="7">
    <location>
        <begin position="1018"/>
        <end position="1082"/>
    </location>
</feature>
<feature type="region of interest" description="Disordered" evidence="7">
    <location>
        <begin position="1"/>
        <end position="23"/>
    </location>
</feature>
<feature type="zinc finger region" description="C3H1-type" evidence="6">
    <location>
        <begin position="1080"/>
        <end position="1107"/>
    </location>
</feature>
<gene>
    <name evidence="9" type="ORF">PV04_05396</name>
</gene>
<reference evidence="9 10" key="1">
    <citation type="submission" date="2015-01" db="EMBL/GenBank/DDBJ databases">
        <title>The Genome Sequence of Capronia semiimmersa CBS27337.</title>
        <authorList>
            <consortium name="The Broad Institute Genomics Platform"/>
            <person name="Cuomo C."/>
            <person name="de Hoog S."/>
            <person name="Gorbushina A."/>
            <person name="Stielow B."/>
            <person name="Teixiera M."/>
            <person name="Abouelleil A."/>
            <person name="Chapman S.B."/>
            <person name="Priest M."/>
            <person name="Young S.K."/>
            <person name="Wortman J."/>
            <person name="Nusbaum C."/>
            <person name="Birren B."/>
        </authorList>
    </citation>
    <scope>NUCLEOTIDE SEQUENCE [LARGE SCALE GENOMIC DNA]</scope>
    <source>
        <strain evidence="9 10">CBS 27337</strain>
    </source>
</reference>
<evidence type="ECO:0000256" key="7">
    <source>
        <dbReference type="SAM" id="MobiDB-lite"/>
    </source>
</evidence>
<keyword evidence="2 6" id="KW-0479">Metal-binding</keyword>
<feature type="compositionally biased region" description="Low complexity" evidence="7">
    <location>
        <begin position="651"/>
        <end position="671"/>
    </location>
</feature>
<feature type="compositionally biased region" description="Basic and acidic residues" evidence="7">
    <location>
        <begin position="867"/>
        <end position="877"/>
    </location>
</feature>
<dbReference type="EMBL" id="KN846958">
    <property type="protein sequence ID" value="KIW69523.1"/>
    <property type="molecule type" value="Genomic_DNA"/>
</dbReference>
<dbReference type="Proteomes" id="UP000054266">
    <property type="component" value="Unassembled WGS sequence"/>
</dbReference>
<dbReference type="STRING" id="5601.A0A0D2FMX0"/>
<name>A0A0D2FMX0_9EURO</name>
<feature type="compositionally biased region" description="Basic and acidic residues" evidence="7">
    <location>
        <begin position="844"/>
        <end position="857"/>
    </location>
</feature>
<feature type="region of interest" description="Disordered" evidence="7">
    <location>
        <begin position="271"/>
        <end position="323"/>
    </location>
</feature>
<dbReference type="Gene3D" id="4.10.1000.10">
    <property type="entry name" value="Zinc finger, CCCH-type"/>
    <property type="match status" value="1"/>
</dbReference>
<evidence type="ECO:0000256" key="6">
    <source>
        <dbReference type="PROSITE-ProRule" id="PRU00723"/>
    </source>
</evidence>
<dbReference type="GO" id="GO:0008270">
    <property type="term" value="F:zinc ion binding"/>
    <property type="evidence" value="ECO:0007669"/>
    <property type="project" value="UniProtKB-KW"/>
</dbReference>
<keyword evidence="10" id="KW-1185">Reference proteome</keyword>
<evidence type="ECO:0000313" key="10">
    <source>
        <dbReference type="Proteomes" id="UP000054266"/>
    </source>
</evidence>
<dbReference type="InterPro" id="IPR000637">
    <property type="entry name" value="HMGI/Y_DNA-bd_CS"/>
</dbReference>
<evidence type="ECO:0000256" key="3">
    <source>
        <dbReference type="ARBA" id="ARBA00022771"/>
    </source>
</evidence>
<feature type="region of interest" description="Disordered" evidence="7">
    <location>
        <begin position="150"/>
        <end position="170"/>
    </location>
</feature>
<dbReference type="AlphaFoldDB" id="A0A0D2FMX0"/>
<organism evidence="9 10">
    <name type="scientific">Phialophora macrospora</name>
    <dbReference type="NCBI Taxonomy" id="1851006"/>
    <lineage>
        <taxon>Eukaryota</taxon>
        <taxon>Fungi</taxon>
        <taxon>Dikarya</taxon>
        <taxon>Ascomycota</taxon>
        <taxon>Pezizomycotina</taxon>
        <taxon>Eurotiomycetes</taxon>
        <taxon>Chaetothyriomycetidae</taxon>
        <taxon>Chaetothyriales</taxon>
        <taxon>Herpotrichiellaceae</taxon>
        <taxon>Phialophora</taxon>
    </lineage>
</organism>
<feature type="compositionally biased region" description="Basic and acidic residues" evidence="7">
    <location>
        <begin position="586"/>
        <end position="604"/>
    </location>
</feature>
<evidence type="ECO:0000259" key="8">
    <source>
        <dbReference type="PROSITE" id="PS50103"/>
    </source>
</evidence>
<feature type="compositionally biased region" description="Basic and acidic residues" evidence="7">
    <location>
        <begin position="897"/>
        <end position="906"/>
    </location>
</feature>
<comment type="subcellular location">
    <subcellularLocation>
        <location evidence="1">Nucleus</location>
    </subcellularLocation>
</comment>
<feature type="compositionally biased region" description="Basic and acidic residues" evidence="7">
    <location>
        <begin position="1047"/>
        <end position="1065"/>
    </location>
</feature>
<keyword evidence="3 6" id="KW-0863">Zinc-finger</keyword>
<evidence type="ECO:0000256" key="2">
    <source>
        <dbReference type="ARBA" id="ARBA00022723"/>
    </source>
</evidence>
<feature type="compositionally biased region" description="Low complexity" evidence="7">
    <location>
        <begin position="605"/>
        <end position="627"/>
    </location>
</feature>
<dbReference type="PROSITE" id="PS00354">
    <property type="entry name" value="HMGI_Y"/>
    <property type="match status" value="1"/>
</dbReference>
<evidence type="ECO:0000256" key="1">
    <source>
        <dbReference type="ARBA" id="ARBA00004123"/>
    </source>
</evidence>
<dbReference type="InterPro" id="IPR036855">
    <property type="entry name" value="Znf_CCCH_sf"/>
</dbReference>
<feature type="compositionally biased region" description="Polar residues" evidence="7">
    <location>
        <begin position="150"/>
        <end position="159"/>
    </location>
</feature>
<dbReference type="PROSITE" id="PS50103">
    <property type="entry name" value="ZF_C3H1"/>
    <property type="match status" value="1"/>
</dbReference>
<dbReference type="InterPro" id="IPR000571">
    <property type="entry name" value="Znf_CCCH"/>
</dbReference>
<proteinExistence type="predicted"/>
<evidence type="ECO:0000313" key="9">
    <source>
        <dbReference type="EMBL" id="KIW69523.1"/>
    </source>
</evidence>
<feature type="compositionally biased region" description="Acidic residues" evidence="7">
    <location>
        <begin position="792"/>
        <end position="807"/>
    </location>
</feature>